<dbReference type="InterPro" id="IPR051474">
    <property type="entry name" value="Anti-sigma-K/W_factor"/>
</dbReference>
<dbReference type="PANTHER" id="PTHR37461:SF1">
    <property type="entry name" value="ANTI-SIGMA-K FACTOR RSKA"/>
    <property type="match status" value="1"/>
</dbReference>
<organism evidence="2 3">
    <name type="scientific">Brevirhabdus pacifica</name>
    <dbReference type="NCBI Taxonomy" id="1267768"/>
    <lineage>
        <taxon>Bacteria</taxon>
        <taxon>Pseudomonadati</taxon>
        <taxon>Pseudomonadota</taxon>
        <taxon>Alphaproteobacteria</taxon>
        <taxon>Rhodobacterales</taxon>
        <taxon>Paracoccaceae</taxon>
        <taxon>Brevirhabdus</taxon>
    </lineage>
</organism>
<protein>
    <recommendedName>
        <fullName evidence="1">Anti-sigma K factor RskA C-terminal domain-containing protein</fullName>
    </recommendedName>
</protein>
<accession>A0A1U7DL31</accession>
<dbReference type="InterPro" id="IPR018764">
    <property type="entry name" value="RskA_C"/>
</dbReference>
<dbReference type="PANTHER" id="PTHR37461">
    <property type="entry name" value="ANTI-SIGMA-K FACTOR RSKA"/>
    <property type="match status" value="1"/>
</dbReference>
<accession>A0A2M9DC12</accession>
<proteinExistence type="predicted"/>
<name>A0A1U7DL31_9RHOB</name>
<keyword evidence="3" id="KW-1185">Reference proteome</keyword>
<dbReference type="GO" id="GO:0016989">
    <property type="term" value="F:sigma factor antagonist activity"/>
    <property type="evidence" value="ECO:0007669"/>
    <property type="project" value="TreeGrafter"/>
</dbReference>
<reference evidence="2 3" key="1">
    <citation type="submission" date="2017-01" db="EMBL/GenBank/DDBJ databases">
        <title>Genomic analysis of Xuhuaishuia manganoxidans DY6-4.</title>
        <authorList>
            <person name="Wang X."/>
        </authorList>
    </citation>
    <scope>NUCLEOTIDE SEQUENCE [LARGE SCALE GENOMIC DNA]</scope>
    <source>
        <strain evidence="2 3">DY6-4</strain>
    </source>
</reference>
<evidence type="ECO:0000313" key="2">
    <source>
        <dbReference type="EMBL" id="APX90727.1"/>
    </source>
</evidence>
<gene>
    <name evidence="2" type="ORF">BV394_14220</name>
</gene>
<feature type="domain" description="Anti-sigma K factor RskA C-terminal" evidence="1">
    <location>
        <begin position="105"/>
        <end position="237"/>
    </location>
</feature>
<evidence type="ECO:0000313" key="3">
    <source>
        <dbReference type="Proteomes" id="UP000187266"/>
    </source>
</evidence>
<dbReference type="AlphaFoldDB" id="A0A1U7DL31"/>
<dbReference type="GO" id="GO:0005886">
    <property type="term" value="C:plasma membrane"/>
    <property type="evidence" value="ECO:0007669"/>
    <property type="project" value="InterPro"/>
</dbReference>
<dbReference type="EMBL" id="CP019124">
    <property type="protein sequence ID" value="APX90727.1"/>
    <property type="molecule type" value="Genomic_DNA"/>
</dbReference>
<evidence type="ECO:0000259" key="1">
    <source>
        <dbReference type="Pfam" id="PF10099"/>
    </source>
</evidence>
<dbReference type="RefSeq" id="WP_076980744.1">
    <property type="nucleotide sequence ID" value="NZ_CP019124.1"/>
</dbReference>
<dbReference type="GO" id="GO:0006417">
    <property type="term" value="P:regulation of translation"/>
    <property type="evidence" value="ECO:0007669"/>
    <property type="project" value="TreeGrafter"/>
</dbReference>
<dbReference type="STRING" id="1267768.BV394_14220"/>
<sequence>MSDPTEKDDESARDSALAAEYALRLLDGDELRMAEARASADPGFAREVAAWHEDLVTLTDPVAPVKPRRATKGAVMTRLFGEASRQGMWSAVGIWRGLALASMTATAGLALLMVSQPGTWLGTGTVERPGTSAPAPLQLAEIASEDGSLRLLAAYVPQTDTVEIRRVAGEARPGRALELWAIAGADAPVSLGLIGEGAQSVTLPAAVARQLAQTPLVLAISDEPAGGSPTGQPTGAVLAAGPVTTL</sequence>
<dbReference type="Proteomes" id="UP000187266">
    <property type="component" value="Chromosome"/>
</dbReference>
<dbReference type="Pfam" id="PF10099">
    <property type="entry name" value="RskA_C"/>
    <property type="match status" value="1"/>
</dbReference>